<reference evidence="2" key="1">
    <citation type="journal article" date="2021" name="G3 (Bethesda)">
        <title>Genome and transcriptome analysis of the beet armyworm Spodoptera exigua reveals targets for pest control. .</title>
        <authorList>
            <person name="Simon S."/>
            <person name="Breeschoten T."/>
            <person name="Jansen H.J."/>
            <person name="Dirks R.P."/>
            <person name="Schranz M.E."/>
            <person name="Ros V.I.D."/>
        </authorList>
    </citation>
    <scope>NUCLEOTIDE SEQUENCE</scope>
    <source>
        <strain evidence="2">TB_SE_WUR_2020</strain>
    </source>
</reference>
<gene>
    <name evidence="2" type="ORF">HF086_009892</name>
</gene>
<feature type="chain" id="PRO_5037495371" evidence="1">
    <location>
        <begin position="23"/>
        <end position="225"/>
    </location>
</feature>
<evidence type="ECO:0000313" key="2">
    <source>
        <dbReference type="EMBL" id="KAH9629765.1"/>
    </source>
</evidence>
<sequence length="225" mass="25485">MLPKGNSIFIFLFLFLVSFTASETCVRYTFEQHFNELFTDKFGLCASLMLPPWELGHYNRSEISAPNAQSSSFISPQPGYESCTTSFIFPMQRGATIEVTLYLHPFNALDEISFIVIQIDPRSGEPWISGVFIFMPRPWPFPSGWYTASFPVSGLSTPEGFIMVWGGGPRNATMLIDSFRVIPPGMDESFCRLYEVNMSPIPALKYKVPQDIAKFKSLLKMNQKL</sequence>
<feature type="signal peptide" evidence="1">
    <location>
        <begin position="1"/>
        <end position="22"/>
    </location>
</feature>
<comment type="caution">
    <text evidence="2">The sequence shown here is derived from an EMBL/GenBank/DDBJ whole genome shotgun (WGS) entry which is preliminary data.</text>
</comment>
<organism evidence="2 3">
    <name type="scientific">Spodoptera exigua</name>
    <name type="common">Beet armyworm</name>
    <name type="synonym">Noctua fulgens</name>
    <dbReference type="NCBI Taxonomy" id="7107"/>
    <lineage>
        <taxon>Eukaryota</taxon>
        <taxon>Metazoa</taxon>
        <taxon>Ecdysozoa</taxon>
        <taxon>Arthropoda</taxon>
        <taxon>Hexapoda</taxon>
        <taxon>Insecta</taxon>
        <taxon>Pterygota</taxon>
        <taxon>Neoptera</taxon>
        <taxon>Endopterygota</taxon>
        <taxon>Lepidoptera</taxon>
        <taxon>Glossata</taxon>
        <taxon>Ditrysia</taxon>
        <taxon>Noctuoidea</taxon>
        <taxon>Noctuidae</taxon>
        <taxon>Amphipyrinae</taxon>
        <taxon>Spodoptera</taxon>
    </lineage>
</organism>
<dbReference type="Proteomes" id="UP000814243">
    <property type="component" value="Unassembled WGS sequence"/>
</dbReference>
<evidence type="ECO:0000256" key="1">
    <source>
        <dbReference type="SAM" id="SignalP"/>
    </source>
</evidence>
<proteinExistence type="predicted"/>
<protein>
    <submittedName>
        <fullName evidence="2">Uncharacterized protein</fullName>
    </submittedName>
</protein>
<accession>A0A922S9Z7</accession>
<dbReference type="AlphaFoldDB" id="A0A922S9Z7"/>
<dbReference type="EMBL" id="JACEFF010000852">
    <property type="protein sequence ID" value="KAH9629765.1"/>
    <property type="molecule type" value="Genomic_DNA"/>
</dbReference>
<keyword evidence="1" id="KW-0732">Signal</keyword>
<name>A0A922S9Z7_SPOEX</name>
<evidence type="ECO:0000313" key="3">
    <source>
        <dbReference type="Proteomes" id="UP000814243"/>
    </source>
</evidence>